<dbReference type="PANTHER" id="PTHR10165:SF103">
    <property type="entry name" value="PHOSPHOLIPID PHOSPHATASE HOMOLOG 1.2 HOMOLOG"/>
    <property type="match status" value="1"/>
</dbReference>
<dbReference type="GO" id="GO:0004601">
    <property type="term" value="F:peroxidase activity"/>
    <property type="evidence" value="ECO:0007669"/>
    <property type="project" value="UniProtKB-KW"/>
</dbReference>
<dbReference type="OrthoDB" id="8907274at2759"/>
<reference evidence="8" key="1">
    <citation type="submission" date="2014-09" db="EMBL/GenBank/DDBJ databases">
        <authorList>
            <person name="Aslett A.Martin."/>
        </authorList>
    </citation>
    <scope>NUCLEOTIDE SEQUENCE</scope>
    <source>
        <strain evidence="8">ED321 Heterogonic</strain>
    </source>
</reference>
<sequence>MQITIAIFTFILVTFIEYCEANILKKELLDNEESKDKSIKFHKLLFIFSIYKILVISLMGNLFVSYTIHIIKYSVGRLRPNFVDVCKPKIFNETCINGIFKYYECTSEDIKQISESRLSFFSGHAAYAFFNAIFISTYIFIRSSKKSIGKKE</sequence>
<dbReference type="GO" id="GO:0007165">
    <property type="term" value="P:signal transduction"/>
    <property type="evidence" value="ECO:0007669"/>
    <property type="project" value="TreeGrafter"/>
</dbReference>
<evidence type="ECO:0000313" key="11">
    <source>
        <dbReference type="WormBase" id="SRAE_X000183000"/>
    </source>
</evidence>
<dbReference type="PANTHER" id="PTHR10165">
    <property type="entry name" value="LIPID PHOSPHATE PHOSPHATASE"/>
    <property type="match status" value="1"/>
</dbReference>
<feature type="transmembrane region" description="Helical" evidence="6">
    <location>
        <begin position="44"/>
        <end position="71"/>
    </location>
</feature>
<feature type="transmembrane region" description="Helical" evidence="6">
    <location>
        <begin position="124"/>
        <end position="141"/>
    </location>
</feature>
<dbReference type="GO" id="GO:0005886">
    <property type="term" value="C:plasma membrane"/>
    <property type="evidence" value="ECO:0007669"/>
    <property type="project" value="TreeGrafter"/>
</dbReference>
<keyword evidence="8" id="KW-0560">Oxidoreductase</keyword>
<proteinExistence type="inferred from homology"/>
<dbReference type="CTD" id="36384901"/>
<dbReference type="Gene3D" id="1.20.144.10">
    <property type="entry name" value="Phosphatidic acid phosphatase type 2/haloperoxidase"/>
    <property type="match status" value="1"/>
</dbReference>
<comment type="similarity">
    <text evidence="2">Belongs to the PA-phosphatase related phosphoesterase family.</text>
</comment>
<dbReference type="WBParaSite" id="SRAE_X000183000.1">
    <property type="protein sequence ID" value="SRAE_X000183000.1"/>
    <property type="gene ID" value="WBGene00267407"/>
</dbReference>
<name>A0A090KRR9_STRRB</name>
<dbReference type="EMBL" id="LN609397">
    <property type="protein sequence ID" value="CEF60090.1"/>
    <property type="molecule type" value="Genomic_DNA"/>
</dbReference>
<dbReference type="Pfam" id="PF01569">
    <property type="entry name" value="PAP2"/>
    <property type="match status" value="1"/>
</dbReference>
<keyword evidence="8" id="KW-0575">Peroxidase</keyword>
<dbReference type="Proteomes" id="UP000035682">
    <property type="component" value="Unplaced"/>
</dbReference>
<evidence type="ECO:0000259" key="7">
    <source>
        <dbReference type="Pfam" id="PF01569"/>
    </source>
</evidence>
<dbReference type="SUPFAM" id="SSF48317">
    <property type="entry name" value="Acid phosphatase/Vanadium-dependent haloperoxidase"/>
    <property type="match status" value="1"/>
</dbReference>
<reference evidence="10" key="3">
    <citation type="submission" date="2020-12" db="UniProtKB">
        <authorList>
            <consortium name="WormBaseParasite"/>
        </authorList>
    </citation>
    <scope>IDENTIFICATION</scope>
</reference>
<keyword evidence="5 6" id="KW-0472">Membrane</keyword>
<reference evidence="9" key="2">
    <citation type="submission" date="2014-09" db="EMBL/GenBank/DDBJ databases">
        <authorList>
            <person name="Martin A.A."/>
        </authorList>
    </citation>
    <scope>NUCLEOTIDE SEQUENCE</scope>
    <source>
        <strain evidence="9">ED321</strain>
    </source>
</reference>
<evidence type="ECO:0000313" key="8">
    <source>
        <dbReference type="EMBL" id="CEF60090.1"/>
    </source>
</evidence>
<keyword evidence="9" id="KW-1185">Reference proteome</keyword>
<dbReference type="GO" id="GO:0008195">
    <property type="term" value="F:phosphatidate phosphatase activity"/>
    <property type="evidence" value="ECO:0007669"/>
    <property type="project" value="TreeGrafter"/>
</dbReference>
<dbReference type="WormBase" id="SRAE_X000183000">
    <property type="protein sequence ID" value="SRP06919"/>
    <property type="gene ID" value="WBGene00267407"/>
</dbReference>
<protein>
    <submittedName>
        <fullName evidence="8 10">Phosphatidic acid phosphatase type 2/haloperoxidase domain-containing protein</fullName>
    </submittedName>
</protein>
<dbReference type="GO" id="GO:0006644">
    <property type="term" value="P:phospholipid metabolic process"/>
    <property type="evidence" value="ECO:0007669"/>
    <property type="project" value="InterPro"/>
</dbReference>
<feature type="transmembrane region" description="Helical" evidence="6">
    <location>
        <begin position="6"/>
        <end position="24"/>
    </location>
</feature>
<organism evidence="8">
    <name type="scientific">Strongyloides ratti</name>
    <name type="common">Parasitic roundworm</name>
    <dbReference type="NCBI Taxonomy" id="34506"/>
    <lineage>
        <taxon>Eukaryota</taxon>
        <taxon>Metazoa</taxon>
        <taxon>Ecdysozoa</taxon>
        <taxon>Nematoda</taxon>
        <taxon>Chromadorea</taxon>
        <taxon>Rhabditida</taxon>
        <taxon>Tylenchina</taxon>
        <taxon>Panagrolaimomorpha</taxon>
        <taxon>Strongyloidoidea</taxon>
        <taxon>Strongyloididae</taxon>
        <taxon>Strongyloides</taxon>
    </lineage>
</organism>
<evidence type="ECO:0000313" key="10">
    <source>
        <dbReference type="WBParaSite" id="SRAE_X000183000.1"/>
    </source>
</evidence>
<dbReference type="InterPro" id="IPR000326">
    <property type="entry name" value="PAP2/HPO"/>
</dbReference>
<keyword evidence="3 6" id="KW-0812">Transmembrane</keyword>
<evidence type="ECO:0000256" key="3">
    <source>
        <dbReference type="ARBA" id="ARBA00022692"/>
    </source>
</evidence>
<gene>
    <name evidence="8 10 11" type="ORF">SRAE_X000183000</name>
</gene>
<evidence type="ECO:0000256" key="5">
    <source>
        <dbReference type="ARBA" id="ARBA00023136"/>
    </source>
</evidence>
<accession>A0A090KRR9</accession>
<dbReference type="GO" id="GO:0046839">
    <property type="term" value="P:phospholipid dephosphorylation"/>
    <property type="evidence" value="ECO:0007669"/>
    <property type="project" value="TreeGrafter"/>
</dbReference>
<evidence type="ECO:0000256" key="4">
    <source>
        <dbReference type="ARBA" id="ARBA00022989"/>
    </source>
</evidence>
<evidence type="ECO:0000313" key="9">
    <source>
        <dbReference type="Proteomes" id="UP000035682"/>
    </source>
</evidence>
<dbReference type="RefSeq" id="XP_024499300.1">
    <property type="nucleotide sequence ID" value="XM_024653396.1"/>
</dbReference>
<feature type="domain" description="Phosphatidic acid phosphatase type 2/haloperoxidase" evidence="7">
    <location>
        <begin position="58"/>
        <end position="143"/>
    </location>
</feature>
<comment type="subcellular location">
    <subcellularLocation>
        <location evidence="1">Membrane</location>
        <topology evidence="1">Multi-pass membrane protein</topology>
    </subcellularLocation>
</comment>
<dbReference type="GeneID" id="36384901"/>
<dbReference type="AlphaFoldDB" id="A0A090KRR9"/>
<evidence type="ECO:0000256" key="1">
    <source>
        <dbReference type="ARBA" id="ARBA00004141"/>
    </source>
</evidence>
<evidence type="ECO:0000256" key="6">
    <source>
        <dbReference type="SAM" id="Phobius"/>
    </source>
</evidence>
<keyword evidence="4 6" id="KW-1133">Transmembrane helix</keyword>
<dbReference type="InterPro" id="IPR043216">
    <property type="entry name" value="PAP-like"/>
</dbReference>
<evidence type="ECO:0000256" key="2">
    <source>
        <dbReference type="ARBA" id="ARBA00008816"/>
    </source>
</evidence>
<dbReference type="InterPro" id="IPR036938">
    <property type="entry name" value="PAP2/HPO_sf"/>
</dbReference>